<reference evidence="4" key="1">
    <citation type="journal article" date="2014" name="Front. Microbiol.">
        <title>High frequency of phylogenetically diverse reductive dehalogenase-homologous genes in deep subseafloor sedimentary metagenomes.</title>
        <authorList>
            <person name="Kawai M."/>
            <person name="Futagami T."/>
            <person name="Toyoda A."/>
            <person name="Takaki Y."/>
            <person name="Nishi S."/>
            <person name="Hori S."/>
            <person name="Arai W."/>
            <person name="Tsubouchi T."/>
            <person name="Morono Y."/>
            <person name="Uchiyama I."/>
            <person name="Ito T."/>
            <person name="Fujiyama A."/>
            <person name="Inagaki F."/>
            <person name="Takami H."/>
        </authorList>
    </citation>
    <scope>NUCLEOTIDE SEQUENCE</scope>
    <source>
        <strain evidence="4">Expedition CK06-06</strain>
    </source>
</reference>
<feature type="non-terminal residue" evidence="4">
    <location>
        <position position="60"/>
    </location>
</feature>
<dbReference type="InterPro" id="IPR014777">
    <property type="entry name" value="4pyrrole_Mease_sub1"/>
</dbReference>
<name>X1IS20_9ZZZZ</name>
<dbReference type="AlphaFoldDB" id="X1IS20"/>
<protein>
    <recommendedName>
        <fullName evidence="1">uroporphyrinogen-III C-methyltransferase</fullName>
        <ecNumber evidence="1">2.1.1.107</ecNumber>
    </recommendedName>
</protein>
<dbReference type="GO" id="GO:0004851">
    <property type="term" value="F:uroporphyrin-III C-methyltransferase activity"/>
    <property type="evidence" value="ECO:0007669"/>
    <property type="project" value="UniProtKB-EC"/>
</dbReference>
<evidence type="ECO:0000256" key="2">
    <source>
        <dbReference type="ARBA" id="ARBA00023244"/>
    </source>
</evidence>
<dbReference type="Pfam" id="PF00590">
    <property type="entry name" value="TP_methylase"/>
    <property type="match status" value="1"/>
</dbReference>
<evidence type="ECO:0000256" key="1">
    <source>
        <dbReference type="ARBA" id="ARBA00012162"/>
    </source>
</evidence>
<dbReference type="PANTHER" id="PTHR45790">
    <property type="entry name" value="SIROHEME SYNTHASE-RELATED"/>
    <property type="match status" value="1"/>
</dbReference>
<comment type="caution">
    <text evidence="4">The sequence shown here is derived from an EMBL/GenBank/DDBJ whole genome shotgun (WGS) entry which is preliminary data.</text>
</comment>
<dbReference type="EMBL" id="BARU01018793">
    <property type="protein sequence ID" value="GAH60343.1"/>
    <property type="molecule type" value="Genomic_DNA"/>
</dbReference>
<dbReference type="InterPro" id="IPR035996">
    <property type="entry name" value="4pyrrol_Methylase_sf"/>
</dbReference>
<dbReference type="PROSITE" id="PS00839">
    <property type="entry name" value="SUMT_1"/>
    <property type="match status" value="1"/>
</dbReference>
<gene>
    <name evidence="4" type="ORF">S03H2_31028</name>
</gene>
<dbReference type="SUPFAM" id="SSF53790">
    <property type="entry name" value="Tetrapyrrole methylase"/>
    <property type="match status" value="1"/>
</dbReference>
<dbReference type="InterPro" id="IPR000878">
    <property type="entry name" value="4pyrrol_Mease"/>
</dbReference>
<dbReference type="GO" id="GO:0019354">
    <property type="term" value="P:siroheme biosynthetic process"/>
    <property type="evidence" value="ECO:0007669"/>
    <property type="project" value="TreeGrafter"/>
</dbReference>
<sequence length="60" mass="6333">MTNINKGKVYLVGAGPGRADLITVRGAEVLKAADCVICDKLANPALLEFARTDAEIIHVP</sequence>
<dbReference type="EC" id="2.1.1.107" evidence="1"/>
<accession>X1IS20</accession>
<dbReference type="PANTHER" id="PTHR45790:SF3">
    <property type="entry name" value="S-ADENOSYL-L-METHIONINE-DEPENDENT UROPORPHYRINOGEN III METHYLTRANSFERASE, CHLOROPLASTIC"/>
    <property type="match status" value="1"/>
</dbReference>
<organism evidence="4">
    <name type="scientific">marine sediment metagenome</name>
    <dbReference type="NCBI Taxonomy" id="412755"/>
    <lineage>
        <taxon>unclassified sequences</taxon>
        <taxon>metagenomes</taxon>
        <taxon>ecological metagenomes</taxon>
    </lineage>
</organism>
<evidence type="ECO:0000313" key="4">
    <source>
        <dbReference type="EMBL" id="GAH60343.1"/>
    </source>
</evidence>
<keyword evidence="2" id="KW-0627">Porphyrin biosynthesis</keyword>
<evidence type="ECO:0000259" key="3">
    <source>
        <dbReference type="Pfam" id="PF00590"/>
    </source>
</evidence>
<dbReference type="InterPro" id="IPR003043">
    <property type="entry name" value="Uropor_MeTrfase_CS"/>
</dbReference>
<dbReference type="InterPro" id="IPR050161">
    <property type="entry name" value="Siro_Cobalamin_biosynth"/>
</dbReference>
<feature type="domain" description="Tetrapyrrole methylase" evidence="3">
    <location>
        <begin position="8"/>
        <end position="53"/>
    </location>
</feature>
<proteinExistence type="predicted"/>
<dbReference type="Gene3D" id="3.40.1010.10">
    <property type="entry name" value="Cobalt-precorrin-4 Transmethylase, Domain 1"/>
    <property type="match status" value="1"/>
</dbReference>